<gene>
    <name evidence="2" type="ORF">ADUPG1_006657</name>
</gene>
<dbReference type="Proteomes" id="UP001057375">
    <property type="component" value="Unassembled WGS sequence"/>
</dbReference>
<feature type="compositionally biased region" description="Acidic residues" evidence="1">
    <location>
        <begin position="308"/>
        <end position="325"/>
    </location>
</feature>
<feature type="compositionally biased region" description="Acidic residues" evidence="1">
    <location>
        <begin position="269"/>
        <end position="282"/>
    </location>
</feature>
<reference evidence="2" key="1">
    <citation type="submission" date="2022-03" db="EMBL/GenBank/DDBJ databases">
        <title>Draft genome sequence of Aduncisulcus paluster, a free-living microaerophilic Fornicata.</title>
        <authorList>
            <person name="Yuyama I."/>
            <person name="Kume K."/>
            <person name="Tamura T."/>
            <person name="Inagaki Y."/>
            <person name="Hashimoto T."/>
        </authorList>
    </citation>
    <scope>NUCLEOTIDE SEQUENCE</scope>
    <source>
        <strain evidence="2">NY0171</strain>
    </source>
</reference>
<keyword evidence="3" id="KW-1185">Reference proteome</keyword>
<proteinExistence type="predicted"/>
<evidence type="ECO:0000256" key="1">
    <source>
        <dbReference type="SAM" id="MobiDB-lite"/>
    </source>
</evidence>
<evidence type="ECO:0000313" key="3">
    <source>
        <dbReference type="Proteomes" id="UP001057375"/>
    </source>
</evidence>
<feature type="region of interest" description="Disordered" evidence="1">
    <location>
        <begin position="255"/>
        <end position="325"/>
    </location>
</feature>
<dbReference type="EMBL" id="BQXS01010000">
    <property type="protein sequence ID" value="GKT32517.1"/>
    <property type="molecule type" value="Genomic_DNA"/>
</dbReference>
<protein>
    <submittedName>
        <fullName evidence="2">Uncharacterized protein</fullName>
    </submittedName>
</protein>
<feature type="compositionally biased region" description="Basic and acidic residues" evidence="1">
    <location>
        <begin position="283"/>
        <end position="307"/>
    </location>
</feature>
<name>A0ABQ5KJ23_9EUKA</name>
<organism evidence="2 3">
    <name type="scientific">Aduncisulcus paluster</name>
    <dbReference type="NCBI Taxonomy" id="2918883"/>
    <lineage>
        <taxon>Eukaryota</taxon>
        <taxon>Metamonada</taxon>
        <taxon>Carpediemonas-like organisms</taxon>
        <taxon>Aduncisulcus</taxon>
    </lineage>
</organism>
<sequence length="325" mass="36549">MGCTNSKSVIEPSQYSKEINLEDLHDLCVVLFVKQGDKASDAVLAEASGRTINKKFVVGADNVELAKKLGFKNGPAVAFFYRGIRIARLIGRRSIIKKYDEFADKYAEYAAEATKQIEEMKELESKGEAKKPVNPSLPIMLKSIEEHNGFITCPPSKKIGLIVSYHGDDDDEVEEIVKLTDAVKSQVEVRGIDLDQHMEVGLACEYLRPCAVFVTGDQRKQLGYKFGEPMVACVNKNIKEAGKKGFSERPEHVPMTPAVIVPPQQMGEEKEEEERKEEEEEVEKVVTLEEMTQKKIEEDNENEKKEGEEEGEEKICEDDEAKDDE</sequence>
<evidence type="ECO:0000313" key="2">
    <source>
        <dbReference type="EMBL" id="GKT32517.1"/>
    </source>
</evidence>
<accession>A0ABQ5KJ23</accession>
<comment type="caution">
    <text evidence="2">The sequence shown here is derived from an EMBL/GenBank/DDBJ whole genome shotgun (WGS) entry which is preliminary data.</text>
</comment>